<dbReference type="EMBL" id="QUSW01000010">
    <property type="protein sequence ID" value="RQP21465.1"/>
    <property type="molecule type" value="Genomic_DNA"/>
</dbReference>
<dbReference type="AlphaFoldDB" id="A0A3N7JQZ3"/>
<evidence type="ECO:0000313" key="2">
    <source>
        <dbReference type="Proteomes" id="UP000267464"/>
    </source>
</evidence>
<dbReference type="RefSeq" id="WP_124543405.1">
    <property type="nucleotide sequence ID" value="NZ_QUSW01000010.1"/>
</dbReference>
<proteinExistence type="predicted"/>
<reference evidence="1 2" key="1">
    <citation type="submission" date="2018-08" db="EMBL/GenBank/DDBJ databases">
        <authorList>
            <person name="Khan S.A."/>
            <person name="Jeon C.O."/>
            <person name="Chun B.H."/>
            <person name="Jeong S.E."/>
        </authorList>
    </citation>
    <scope>NUCLEOTIDE SEQUENCE [LARGE SCALE GENOMIC DNA]</scope>
    <source>
        <strain evidence="1 2">S-16</strain>
    </source>
</reference>
<name>A0A3N7JQZ3_9BURK</name>
<keyword evidence="2" id="KW-1185">Reference proteome</keyword>
<dbReference type="Proteomes" id="UP000267464">
    <property type="component" value="Unassembled WGS sequence"/>
</dbReference>
<protein>
    <submittedName>
        <fullName evidence="1">Uncharacterized protein</fullName>
    </submittedName>
</protein>
<gene>
    <name evidence="1" type="ORF">DZC73_26450</name>
</gene>
<organism evidence="1 2">
    <name type="scientific">Piscinibacter terrae</name>
    <dbReference type="NCBI Taxonomy" id="2496871"/>
    <lineage>
        <taxon>Bacteria</taxon>
        <taxon>Pseudomonadati</taxon>
        <taxon>Pseudomonadota</taxon>
        <taxon>Betaproteobacteria</taxon>
        <taxon>Burkholderiales</taxon>
        <taxon>Sphaerotilaceae</taxon>
        <taxon>Piscinibacter</taxon>
    </lineage>
</organism>
<evidence type="ECO:0000313" key="1">
    <source>
        <dbReference type="EMBL" id="RQP21465.1"/>
    </source>
</evidence>
<comment type="caution">
    <text evidence="1">The sequence shown here is derived from an EMBL/GenBank/DDBJ whole genome shotgun (WGS) entry which is preliminary data.</text>
</comment>
<reference evidence="1 2" key="2">
    <citation type="submission" date="2018-12" db="EMBL/GenBank/DDBJ databases">
        <title>Rhizobacter gummiphilus sp. nov., a rubber-degrading bacterium isolated from the soil of a botanical garden in Japan.</title>
        <authorList>
            <person name="Shunsuke S.S."/>
        </authorList>
    </citation>
    <scope>NUCLEOTIDE SEQUENCE [LARGE SCALE GENOMIC DNA]</scope>
    <source>
        <strain evidence="1 2">S-16</strain>
    </source>
</reference>
<sequence>MLLINGESVGELRYDAPEQPWFVGSFLPLPGYAKYEALLIASSMAPSERQWIDARARLELLKLQVRLPDGNVKTLNRTLFQLRGGSRFAHRMCAEDFLSVYKQEIKEYLWVERRPLKLLIPCYRFARLHASLMLEAIQRRLNGNQAW</sequence>
<accession>A0A3N7JQZ3</accession>